<dbReference type="SUPFAM" id="SSF53098">
    <property type="entry name" value="Ribonuclease H-like"/>
    <property type="match status" value="1"/>
</dbReference>
<feature type="domain" description="Integrase catalytic" evidence="3">
    <location>
        <begin position="111"/>
        <end position="286"/>
    </location>
</feature>
<reference evidence="4" key="1">
    <citation type="journal article" date="2020" name="mSystems">
        <title>Genome- and Community-Level Interaction Insights into Carbon Utilization and Element Cycling Functions of Hydrothermarchaeota in Hydrothermal Sediment.</title>
        <authorList>
            <person name="Zhou Z."/>
            <person name="Liu Y."/>
            <person name="Xu W."/>
            <person name="Pan J."/>
            <person name="Luo Z.H."/>
            <person name="Li M."/>
        </authorList>
    </citation>
    <scope>NUCLEOTIDE SEQUENCE [LARGE SCALE GENOMIC DNA]</scope>
    <source>
        <strain evidence="4">SpSt-573</strain>
    </source>
</reference>
<gene>
    <name evidence="4" type="ORF">ENT37_08300</name>
</gene>
<dbReference type="Pfam" id="PF22483">
    <property type="entry name" value="Mu-transpos_C_2"/>
    <property type="match status" value="1"/>
</dbReference>
<dbReference type="PANTHER" id="PTHR35004:SF7">
    <property type="entry name" value="INTEGRASE PROTEIN"/>
    <property type="match status" value="1"/>
</dbReference>
<dbReference type="InterPro" id="IPR054353">
    <property type="entry name" value="IstA-like_C"/>
</dbReference>
<dbReference type="Gene3D" id="3.30.420.10">
    <property type="entry name" value="Ribonuclease H-like superfamily/Ribonuclease H"/>
    <property type="match status" value="1"/>
</dbReference>
<dbReference type="AlphaFoldDB" id="A0A7C4KJ99"/>
<dbReference type="GO" id="GO:0015074">
    <property type="term" value="P:DNA integration"/>
    <property type="evidence" value="ECO:0007669"/>
    <property type="project" value="InterPro"/>
</dbReference>
<evidence type="ECO:0000313" key="4">
    <source>
        <dbReference type="EMBL" id="HGS21857.1"/>
    </source>
</evidence>
<dbReference type="Gene3D" id="1.10.10.60">
    <property type="entry name" value="Homeodomain-like"/>
    <property type="match status" value="1"/>
</dbReference>
<protein>
    <submittedName>
        <fullName evidence="4">IS21 family transposase</fullName>
    </submittedName>
</protein>
<dbReference type="InterPro" id="IPR001584">
    <property type="entry name" value="Integrase_cat-core"/>
</dbReference>
<dbReference type="Pfam" id="PF00665">
    <property type="entry name" value="rve"/>
    <property type="match status" value="1"/>
</dbReference>
<feature type="compositionally biased region" description="Basic and acidic residues" evidence="2">
    <location>
        <begin position="42"/>
        <end position="54"/>
    </location>
</feature>
<dbReference type="InterPro" id="IPR036397">
    <property type="entry name" value="RNaseH_sf"/>
</dbReference>
<dbReference type="NCBIfam" id="NF033546">
    <property type="entry name" value="transpos_IS21"/>
    <property type="match status" value="1"/>
</dbReference>
<sequence length="394" mass="45596">MLKKEAYSVIKALAEHGVYQKDIAEKLRVHPKTVSRALKRGGAPERTRKAKGSKLDPYKPTIDRLLSEGVWNAVVILREIQAEGYDGEISLVRKYIKPKRVLRASRATVRFETKPGQQMQSDWGEVVTQIGGQAVKVRFIVNELGYSRRFHFWCTDSVDAEHTYEGIIRSMEYFGGVPEEVLVDNQKSAVLRASNQGQPQFNERFLDLADHYGFTPRACRPYRARTKGKDERMVGYIKQHFFVRYRCFESWAHLNQQAEQWLAEEADRRLQGTVKEVVAERFAREYPLLKALPTQRYDTSYLAHRKVGWDGYVHVRGNRYSVPIELAGQTVTLRIGLDDEIKVYFAEKLVARHRLRSAEQGWATIPEHHAALWQSTLKVEQRPLETYEEAAKWS</sequence>
<dbReference type="GO" id="GO:0003676">
    <property type="term" value="F:nucleic acid binding"/>
    <property type="evidence" value="ECO:0007669"/>
    <property type="project" value="InterPro"/>
</dbReference>
<comment type="similarity">
    <text evidence="1">Belongs to the transposase IS21/IS408/IS1162 family.</text>
</comment>
<dbReference type="InterPro" id="IPR012337">
    <property type="entry name" value="RNaseH-like_sf"/>
</dbReference>
<dbReference type="PROSITE" id="PS50994">
    <property type="entry name" value="INTEGRASE"/>
    <property type="match status" value="1"/>
</dbReference>
<proteinExistence type="inferred from homology"/>
<name>A0A7C4KJ99_9CHLR</name>
<accession>A0A7C4KJ99</accession>
<dbReference type="EMBL" id="DSYK01000413">
    <property type="protein sequence ID" value="HGS21857.1"/>
    <property type="molecule type" value="Genomic_DNA"/>
</dbReference>
<comment type="caution">
    <text evidence="4">The sequence shown here is derived from an EMBL/GenBank/DDBJ whole genome shotgun (WGS) entry which is preliminary data.</text>
</comment>
<organism evidence="4">
    <name type="scientific">Anaerolinea thermolimosa</name>
    <dbReference type="NCBI Taxonomy" id="229919"/>
    <lineage>
        <taxon>Bacteria</taxon>
        <taxon>Bacillati</taxon>
        <taxon>Chloroflexota</taxon>
        <taxon>Anaerolineae</taxon>
        <taxon>Anaerolineales</taxon>
        <taxon>Anaerolineaceae</taxon>
        <taxon>Anaerolinea</taxon>
    </lineage>
</organism>
<evidence type="ECO:0000259" key="3">
    <source>
        <dbReference type="PROSITE" id="PS50994"/>
    </source>
</evidence>
<evidence type="ECO:0000256" key="2">
    <source>
        <dbReference type="SAM" id="MobiDB-lite"/>
    </source>
</evidence>
<feature type="region of interest" description="Disordered" evidence="2">
    <location>
        <begin position="34"/>
        <end position="54"/>
    </location>
</feature>
<dbReference type="PANTHER" id="PTHR35004">
    <property type="entry name" value="TRANSPOSASE RV3428C-RELATED"/>
    <property type="match status" value="1"/>
</dbReference>
<evidence type="ECO:0000256" key="1">
    <source>
        <dbReference type="ARBA" id="ARBA00009277"/>
    </source>
</evidence>